<reference evidence="10 11" key="1">
    <citation type="journal article" date="2017" name="Curr. Biol.">
        <title>Genome architecture and evolution of a unichromosomal asexual nematode.</title>
        <authorList>
            <person name="Fradin H."/>
            <person name="Zegar C."/>
            <person name="Gutwein M."/>
            <person name="Lucas J."/>
            <person name="Kovtun M."/>
            <person name="Corcoran D."/>
            <person name="Baugh L.R."/>
            <person name="Kiontke K."/>
            <person name="Gunsalus K."/>
            <person name="Fitch D.H."/>
            <person name="Piano F."/>
        </authorList>
    </citation>
    <scope>NUCLEOTIDE SEQUENCE [LARGE SCALE GENOMIC DNA]</scope>
    <source>
        <strain evidence="10">PF1309</strain>
    </source>
</reference>
<feature type="compositionally biased region" description="Basic and acidic residues" evidence="7">
    <location>
        <begin position="17"/>
        <end position="32"/>
    </location>
</feature>
<dbReference type="FunFam" id="3.40.630.170:FF:000001">
    <property type="entry name" value="Glycylpeptide N-tetradecanoyltransferase"/>
    <property type="match status" value="1"/>
</dbReference>
<feature type="domain" description="Glycylpeptide N-tetradecanoyltransferase C-terminal" evidence="9">
    <location>
        <begin position="273"/>
        <end position="455"/>
    </location>
</feature>
<gene>
    <name evidence="10" type="ORF">WR25_00016</name>
</gene>
<dbReference type="Pfam" id="PF02799">
    <property type="entry name" value="NMT_C"/>
    <property type="match status" value="1"/>
</dbReference>
<proteinExistence type="inferred from homology"/>
<keyword evidence="11" id="KW-1185">Reference proteome</keyword>
<comment type="catalytic activity">
    <reaction evidence="5">
        <text>N-terminal glycyl-[protein] + tetradecanoyl-CoA = N-tetradecanoylglycyl-[protein] + CoA + H(+)</text>
        <dbReference type="Rhea" id="RHEA:15521"/>
        <dbReference type="Rhea" id="RHEA-COMP:12666"/>
        <dbReference type="Rhea" id="RHEA-COMP:12667"/>
        <dbReference type="ChEBI" id="CHEBI:15378"/>
        <dbReference type="ChEBI" id="CHEBI:57287"/>
        <dbReference type="ChEBI" id="CHEBI:57385"/>
        <dbReference type="ChEBI" id="CHEBI:64723"/>
        <dbReference type="ChEBI" id="CHEBI:133050"/>
        <dbReference type="EC" id="2.3.1.97"/>
    </reaction>
</comment>
<dbReference type="GO" id="GO:0004379">
    <property type="term" value="F:glycylpeptide N-tetradecanoyltransferase activity"/>
    <property type="evidence" value="ECO:0007669"/>
    <property type="project" value="UniProtKB-EC"/>
</dbReference>
<keyword evidence="3 5" id="KW-0808">Transferase</keyword>
<dbReference type="EC" id="2.3.1.97" evidence="2 5"/>
<dbReference type="InterPro" id="IPR016181">
    <property type="entry name" value="Acyl_CoA_acyltransferase"/>
</dbReference>
<comment type="function">
    <text evidence="5">Adds a myristoyl group to the N-terminal glycine residue of certain cellular proteins.</text>
</comment>
<dbReference type="STRING" id="2018661.A0A2A2KDR4"/>
<organism evidence="10 11">
    <name type="scientific">Diploscapter pachys</name>
    <dbReference type="NCBI Taxonomy" id="2018661"/>
    <lineage>
        <taxon>Eukaryota</taxon>
        <taxon>Metazoa</taxon>
        <taxon>Ecdysozoa</taxon>
        <taxon>Nematoda</taxon>
        <taxon>Chromadorea</taxon>
        <taxon>Rhabditida</taxon>
        <taxon>Rhabditina</taxon>
        <taxon>Rhabditomorpha</taxon>
        <taxon>Rhabditoidea</taxon>
        <taxon>Rhabditidae</taxon>
        <taxon>Diploscapter</taxon>
    </lineage>
</organism>
<evidence type="ECO:0000256" key="2">
    <source>
        <dbReference type="ARBA" id="ARBA00012923"/>
    </source>
</evidence>
<evidence type="ECO:0000256" key="3">
    <source>
        <dbReference type="ARBA" id="ARBA00022679"/>
    </source>
</evidence>
<dbReference type="AlphaFoldDB" id="A0A2A2KDR4"/>
<sequence>MSEKKKGKSSSAGGHGHSHENGQECGGHHEPIGLEEATSSQQGPNINELMKMMREAGIDLSKTGTAPKQIDEAKSKNYQFWSTQPVPTFDEVVDDSVNTHIDPDLDPSQIRAEPYTLPAGFEWKDVDVNDAKQLQELYSLLTENYVEDDDNMFRFDYSSEFLKWALQVPGWLPQFHCGVRVQNSGKLVAFISAIPQTLKVYNKVVKMVEINFLCVVKKLRSKRVAPVLIREITRRVNQTGVFQAAFTAGIVIPKPISVCRYWHRSLNPKKLVEVKFSHIGQKMTIARMIKLYKLPAETATPGLRPMEKKDADVVTKLLNDYLKQFQLAPVFDRHEVEHIFLPQADVIYSYVVENSKGKVTDFVSFYCLPSSVMKHAQHKNIKAAYSYYNVADTVPLKQLMNDALILAHQANFDVFNALDLMYNSEILEELKFGIGDGNLQYYLYNWKCKEMQPSQIGLVLQ</sequence>
<name>A0A2A2KDR4_9BILA</name>
<dbReference type="InterPro" id="IPR022676">
    <property type="entry name" value="NMT_N"/>
</dbReference>
<accession>A0A2A2KDR4</accession>
<dbReference type="Pfam" id="PF01233">
    <property type="entry name" value="NMT"/>
    <property type="match status" value="1"/>
</dbReference>
<feature type="region of interest" description="Disordered" evidence="7">
    <location>
        <begin position="1"/>
        <end position="41"/>
    </location>
</feature>
<dbReference type="PANTHER" id="PTHR11377">
    <property type="entry name" value="N-MYRISTOYL TRANSFERASE"/>
    <property type="match status" value="1"/>
</dbReference>
<evidence type="ECO:0000313" key="10">
    <source>
        <dbReference type="EMBL" id="PAV72166.1"/>
    </source>
</evidence>
<evidence type="ECO:0000259" key="8">
    <source>
        <dbReference type="Pfam" id="PF01233"/>
    </source>
</evidence>
<evidence type="ECO:0000256" key="4">
    <source>
        <dbReference type="ARBA" id="ARBA00023315"/>
    </source>
</evidence>
<dbReference type="Proteomes" id="UP000218231">
    <property type="component" value="Unassembled WGS sequence"/>
</dbReference>
<dbReference type="PANTHER" id="PTHR11377:SF5">
    <property type="entry name" value="GLYCYLPEPTIDE N-TETRADECANOYLTRANSFERASE"/>
    <property type="match status" value="1"/>
</dbReference>
<dbReference type="InterPro" id="IPR000903">
    <property type="entry name" value="NMT"/>
</dbReference>
<evidence type="ECO:0000259" key="9">
    <source>
        <dbReference type="Pfam" id="PF02799"/>
    </source>
</evidence>
<comment type="similarity">
    <text evidence="1 6">Belongs to the NMT family.</text>
</comment>
<evidence type="ECO:0000256" key="5">
    <source>
        <dbReference type="RuleBase" id="RU000586"/>
    </source>
</evidence>
<dbReference type="PROSITE" id="PS00976">
    <property type="entry name" value="NMT_2"/>
    <property type="match status" value="1"/>
</dbReference>
<dbReference type="OrthoDB" id="60315at2759"/>
<dbReference type="InterPro" id="IPR022678">
    <property type="entry name" value="NMT_CS"/>
</dbReference>
<dbReference type="Gene3D" id="3.40.630.170">
    <property type="match status" value="1"/>
</dbReference>
<dbReference type="PIRSF" id="PIRSF015892">
    <property type="entry name" value="N-myristl_transf"/>
    <property type="match status" value="1"/>
</dbReference>
<dbReference type="GO" id="GO:0005737">
    <property type="term" value="C:cytoplasm"/>
    <property type="evidence" value="ECO:0007669"/>
    <property type="project" value="TreeGrafter"/>
</dbReference>
<evidence type="ECO:0000256" key="1">
    <source>
        <dbReference type="ARBA" id="ARBA00009469"/>
    </source>
</evidence>
<dbReference type="EMBL" id="LIAE01008837">
    <property type="protein sequence ID" value="PAV72166.1"/>
    <property type="molecule type" value="Genomic_DNA"/>
</dbReference>
<comment type="caution">
    <text evidence="10">The sequence shown here is derived from an EMBL/GenBank/DDBJ whole genome shotgun (WGS) entry which is preliminary data.</text>
</comment>
<evidence type="ECO:0000256" key="7">
    <source>
        <dbReference type="SAM" id="MobiDB-lite"/>
    </source>
</evidence>
<keyword evidence="4 5" id="KW-0012">Acyltransferase</keyword>
<evidence type="ECO:0000313" key="11">
    <source>
        <dbReference type="Proteomes" id="UP000218231"/>
    </source>
</evidence>
<protein>
    <recommendedName>
        <fullName evidence="2 5">Glycylpeptide N-tetradecanoyltransferase</fullName>
        <ecNumber evidence="2 5">2.3.1.97</ecNumber>
    </recommendedName>
</protein>
<evidence type="ECO:0000256" key="6">
    <source>
        <dbReference type="RuleBase" id="RU004178"/>
    </source>
</evidence>
<feature type="domain" description="Glycylpeptide N-tetradecanoyltransferase N-terminal" evidence="8">
    <location>
        <begin position="101"/>
        <end position="259"/>
    </location>
</feature>
<dbReference type="InterPro" id="IPR022677">
    <property type="entry name" value="NMT_C"/>
</dbReference>
<dbReference type="SUPFAM" id="SSF55729">
    <property type="entry name" value="Acyl-CoA N-acyltransferases (Nat)"/>
    <property type="match status" value="2"/>
</dbReference>